<name>A0AA49GCJ8_9BACT</name>
<accession>A0AA49GCJ8</accession>
<dbReference type="InterPro" id="IPR010235">
    <property type="entry name" value="HepT"/>
</dbReference>
<protein>
    <submittedName>
        <fullName evidence="1">Nucleotidyltransferase substrate binding protein</fullName>
    </submittedName>
</protein>
<dbReference type="Proteomes" id="UP001232019">
    <property type="component" value="Chromosome"/>
</dbReference>
<organism evidence="1">
    <name type="scientific">Marivirga arenosa</name>
    <dbReference type="NCBI Taxonomy" id="3059076"/>
    <lineage>
        <taxon>Bacteria</taxon>
        <taxon>Pseudomonadati</taxon>
        <taxon>Bacteroidota</taxon>
        <taxon>Cytophagia</taxon>
        <taxon>Cytophagales</taxon>
        <taxon>Marivirgaceae</taxon>
        <taxon>Marivirga</taxon>
    </lineage>
</organism>
<dbReference type="SUPFAM" id="SSF81593">
    <property type="entry name" value="Nucleotidyltransferase substrate binding subunit/domain"/>
    <property type="match status" value="1"/>
</dbReference>
<dbReference type="Pfam" id="PF08780">
    <property type="entry name" value="NTase_sub_bind"/>
    <property type="match status" value="1"/>
</dbReference>
<proteinExistence type="predicted"/>
<gene>
    <name evidence="1" type="ORF">QYS47_07515</name>
</gene>
<evidence type="ECO:0000313" key="1">
    <source>
        <dbReference type="EMBL" id="WKK82007.2"/>
    </source>
</evidence>
<reference evidence="1" key="1">
    <citation type="submission" date="2023-08" db="EMBL/GenBank/DDBJ databases">
        <title>Comparative genomics and taxonomic characterization of three novel marine species of genus Marivirga.</title>
        <authorList>
            <person name="Muhammad N."/>
            <person name="Kim S.-G."/>
        </authorList>
    </citation>
    <scope>NUCLEOTIDE SEQUENCE</scope>
    <source>
        <strain evidence="1">BKB1-2</strain>
    </source>
</reference>
<dbReference type="KEGG" id="marp:QYS47_07515"/>
<dbReference type="EMBL" id="CP129968">
    <property type="protein sequence ID" value="WKK82007.2"/>
    <property type="molecule type" value="Genomic_DNA"/>
</dbReference>
<dbReference type="Gene3D" id="1.20.120.330">
    <property type="entry name" value="Nucleotidyltransferases domain 2"/>
    <property type="match status" value="1"/>
</dbReference>
<dbReference type="RefSeq" id="WP_322347914.1">
    <property type="nucleotide sequence ID" value="NZ_CP129968.2"/>
</dbReference>
<dbReference type="NCBIfam" id="TIGR01987">
    <property type="entry name" value="HI0074"/>
    <property type="match status" value="1"/>
</dbReference>
<dbReference type="AlphaFoldDB" id="A0AA49GCJ8"/>
<sequence>MENQDIRWIQRFSNFNKAFSQLEKAVKLSNERELSDLEEQGLIQSFEYTHELAWKTLKDFIQDKGNTKIYGSKDATREAFQLELIKDGEGWMEMIKSRNETSHTYNDDTAEAIASNIKVKYFRLFKDFKVKMEELESRNQTNI</sequence>